<feature type="compositionally biased region" description="Polar residues" evidence="1">
    <location>
        <begin position="472"/>
        <end position="484"/>
    </location>
</feature>
<feature type="region of interest" description="Disordered" evidence="1">
    <location>
        <begin position="363"/>
        <end position="502"/>
    </location>
</feature>
<evidence type="ECO:0000256" key="1">
    <source>
        <dbReference type="SAM" id="MobiDB-lite"/>
    </source>
</evidence>
<feature type="region of interest" description="Disordered" evidence="1">
    <location>
        <begin position="285"/>
        <end position="305"/>
    </location>
</feature>
<name>A0A7S4E239_9STRA</name>
<evidence type="ECO:0000313" key="2">
    <source>
        <dbReference type="EMBL" id="CAE0685425.1"/>
    </source>
</evidence>
<protein>
    <submittedName>
        <fullName evidence="2">Uncharacterized protein</fullName>
    </submittedName>
</protein>
<proteinExistence type="predicted"/>
<keyword evidence="4" id="KW-1185">Reference proteome</keyword>
<reference evidence="3" key="2">
    <citation type="submission" date="2021-11" db="EMBL/GenBank/DDBJ databases">
        <authorList>
            <consortium name="Genoscope - CEA"/>
            <person name="William W."/>
        </authorList>
    </citation>
    <scope>NUCLEOTIDE SEQUENCE</scope>
</reference>
<sequence>MIACVALGVVAAHEPTRDDTMEYFGLGEAEPPYDCTGATVAEVVVAFSEHRPLVYGPCPFYVSSTVIRDGKRDVSPPAVERTPADLQALAHALSVHYPGAVVPPVGDASDAGRGAQAAKTFIERCLQHEELGPSQLLVEFLLQREITRSVRNASHIGSDVAVRATTTATFYGSDVKKDVEDARRWCLSKEKMLDDAIARATKAERAIRKATKETAHLLATGGVLLNPRDDDAAAGVVSASWAFRDLKHQVGSLRDAAATVQTLRDRLAAAEGILEASRESFASSKEKSTAARAFSKSQRDVDSDTARRNAIESVVDNASRRFAHDASAFVASFPDKWSTLVAALVADQARAARDGADLLEQAHASGAAKAAPASPAASDMWPPPPPGSRKLIDTWRKNGEAPASPESPATVPESDSDAPLEAAEAPDPVPAPAPTPTRPQGISNNDDAPAWAHSPTGDHSPRARRNAWGGAASTSGLPSWASTPPTEPEPSWAEDGIRPPKV</sequence>
<accession>A0A7S4E239</accession>
<dbReference type="EMBL" id="CAKKNE010000003">
    <property type="protein sequence ID" value="CAH0370555.1"/>
    <property type="molecule type" value="Genomic_DNA"/>
</dbReference>
<evidence type="ECO:0000313" key="3">
    <source>
        <dbReference type="EMBL" id="CAH0370555.1"/>
    </source>
</evidence>
<reference evidence="2" key="1">
    <citation type="submission" date="2021-01" db="EMBL/GenBank/DDBJ databases">
        <authorList>
            <person name="Corre E."/>
            <person name="Pelletier E."/>
            <person name="Niang G."/>
            <person name="Scheremetjew M."/>
            <person name="Finn R."/>
            <person name="Kale V."/>
            <person name="Holt S."/>
            <person name="Cochrane G."/>
            <person name="Meng A."/>
            <person name="Brown T."/>
            <person name="Cohen L."/>
        </authorList>
    </citation>
    <scope>NUCLEOTIDE SEQUENCE</scope>
    <source>
        <strain evidence="2">CCMP1756</strain>
    </source>
</reference>
<evidence type="ECO:0000313" key="4">
    <source>
        <dbReference type="Proteomes" id="UP000789595"/>
    </source>
</evidence>
<organism evidence="2">
    <name type="scientific">Pelagomonas calceolata</name>
    <dbReference type="NCBI Taxonomy" id="35677"/>
    <lineage>
        <taxon>Eukaryota</taxon>
        <taxon>Sar</taxon>
        <taxon>Stramenopiles</taxon>
        <taxon>Ochrophyta</taxon>
        <taxon>Pelagophyceae</taxon>
        <taxon>Pelagomonadales</taxon>
        <taxon>Pelagomonadaceae</taxon>
        <taxon>Pelagomonas</taxon>
    </lineage>
</organism>
<feature type="compositionally biased region" description="Low complexity" evidence="1">
    <location>
        <begin position="363"/>
        <end position="380"/>
    </location>
</feature>
<feature type="compositionally biased region" description="Low complexity" evidence="1">
    <location>
        <begin position="417"/>
        <end position="426"/>
    </location>
</feature>
<dbReference type="EMBL" id="HBIW01001005">
    <property type="protein sequence ID" value="CAE0685425.1"/>
    <property type="molecule type" value="Transcribed_RNA"/>
</dbReference>
<feature type="compositionally biased region" description="Pro residues" evidence="1">
    <location>
        <begin position="427"/>
        <end position="437"/>
    </location>
</feature>
<feature type="compositionally biased region" description="Basic and acidic residues" evidence="1">
    <location>
        <begin position="390"/>
        <end position="399"/>
    </location>
</feature>
<dbReference type="AlphaFoldDB" id="A0A7S4E239"/>
<gene>
    <name evidence="2" type="ORF">PCAL00307_LOCUS859</name>
    <name evidence="3" type="ORF">PECAL_3P04510</name>
</gene>
<dbReference type="Proteomes" id="UP000789595">
    <property type="component" value="Unassembled WGS sequence"/>
</dbReference>